<feature type="region of interest" description="Disordered" evidence="1">
    <location>
        <begin position="1"/>
        <end position="22"/>
    </location>
</feature>
<sequence length="307" mass="33389">MVATNAVREQSIDPGLGGSAVEDAAADDDRWDDLYWGPGDPDFGTTTPPRFAFADPHEAGLFHADDEHVSLHNRGVGPAAALIFFVDGRVELRRLGPGEVIILPDEDSFTYLQAPRLTDGRPVVYGGVWVQQGRAMPVTIPIPTEREFLAQRYLTPWSTDWVGGLAGCRLRDPAEDRISYQYRSGGTTFTVRNAGDTWVAVVHRVGTEYSVVECGPRERVDFPVSPHSAHSDVFSVVGQRQAGSPGRGPYVSASGTVHPGWVGRPGAATAYGSVVIMLGSLVYSALPKRNLYLAFSDRRRGCSRVHR</sequence>
<comment type="caution">
    <text evidence="2">The sequence shown here is derived from an EMBL/GenBank/DDBJ whole genome shotgun (WGS) entry which is preliminary data.</text>
</comment>
<proteinExistence type="predicted"/>
<dbReference type="AlphaFoldDB" id="A0AAW6REX7"/>
<evidence type="ECO:0000313" key="2">
    <source>
        <dbReference type="EMBL" id="MDG6782915.1"/>
    </source>
</evidence>
<protein>
    <submittedName>
        <fullName evidence="2">Uncharacterized protein</fullName>
    </submittedName>
</protein>
<dbReference type="EMBL" id="JARUXG010000014">
    <property type="protein sequence ID" value="MDG6782915.1"/>
    <property type="molecule type" value="Genomic_DNA"/>
</dbReference>
<reference evidence="2" key="1">
    <citation type="submission" date="2023-04" db="EMBL/GenBank/DDBJ databases">
        <title>Characterization and analysis of the complete genome of Gordonia rubripertincta 112, the degrader of aromatic and aliphatic compounds.</title>
        <authorList>
            <person name="Frantsuzova E."/>
            <person name="Bogun A."/>
            <person name="Delegan Y."/>
        </authorList>
    </citation>
    <scope>NUCLEOTIDE SEQUENCE</scope>
    <source>
        <strain evidence="2">112</strain>
    </source>
</reference>
<gene>
    <name evidence="2" type="ORF">QBL07_19030</name>
</gene>
<evidence type="ECO:0000256" key="1">
    <source>
        <dbReference type="SAM" id="MobiDB-lite"/>
    </source>
</evidence>
<dbReference type="KEGG" id="gru:GCWB2_19800"/>
<accession>A0AAW6REX7</accession>
<dbReference type="RefSeq" id="WP_005201532.1">
    <property type="nucleotide sequence ID" value="NZ_CP022580.1"/>
</dbReference>
<name>A0AAW6REX7_GORRU</name>
<organism evidence="2">
    <name type="scientific">Gordonia rubripertincta</name>
    <name type="common">Rhodococcus corallinus</name>
    <dbReference type="NCBI Taxonomy" id="36822"/>
    <lineage>
        <taxon>Bacteria</taxon>
        <taxon>Bacillati</taxon>
        <taxon>Actinomycetota</taxon>
        <taxon>Actinomycetes</taxon>
        <taxon>Mycobacteriales</taxon>
        <taxon>Gordoniaceae</taxon>
        <taxon>Gordonia</taxon>
    </lineage>
</organism>